<feature type="active site" description="Proton donor/acceptor" evidence="14">
    <location>
        <position position="130"/>
    </location>
</feature>
<dbReference type="PROSITE" id="PS51726">
    <property type="entry name" value="MYST_HAT"/>
    <property type="match status" value="1"/>
</dbReference>
<dbReference type="OrthoDB" id="787137at2759"/>
<accession>G2XPD0</accession>
<evidence type="ECO:0000256" key="5">
    <source>
        <dbReference type="ARBA" id="ARBA00022723"/>
    </source>
</evidence>
<keyword evidence="11" id="KW-0539">Nucleus</keyword>
<evidence type="ECO:0000256" key="6">
    <source>
        <dbReference type="ARBA" id="ARBA00022771"/>
    </source>
</evidence>
<evidence type="ECO:0000256" key="10">
    <source>
        <dbReference type="ARBA" id="ARBA00023163"/>
    </source>
</evidence>
<keyword evidence="12" id="KW-0012">Acyltransferase</keyword>
<evidence type="ECO:0000256" key="1">
    <source>
        <dbReference type="ARBA" id="ARBA00004123"/>
    </source>
</evidence>
<keyword evidence="10" id="KW-0804">Transcription</keyword>
<evidence type="ECO:0000313" key="17">
    <source>
        <dbReference type="EMBL" id="CCD42736.1"/>
    </source>
</evidence>
<sequence>MAKHRECCERKGRVPGNCVYEHDENGEWSVWEVDGEVEGSLSLFAKLFLDNKSVLYDVQSFNYFLLVHTNPSTKEQQIVGFFSKEKMSWDNNNLACILVFPPWQKKGLGSILIGTSYEISRREGLLGGPEKPISELGKKGYGRFWGAEVARWLLECEVGVDTLMGEEEVEEEEEELDVEVIKVEKKPPAKKPSGKGMGKGWRKAEGNPSTSTQINTKSNKISAKVARNTTYGRYLRSNYCGSY</sequence>
<dbReference type="STRING" id="999810.G2XPD0"/>
<keyword evidence="6" id="KW-0863">Zinc-finger</keyword>
<dbReference type="AlphaFoldDB" id="G2XPD0"/>
<evidence type="ECO:0000259" key="16">
    <source>
        <dbReference type="PROSITE" id="PS51726"/>
    </source>
</evidence>
<evidence type="ECO:0000256" key="7">
    <source>
        <dbReference type="ARBA" id="ARBA00022833"/>
    </source>
</evidence>
<comment type="similarity">
    <text evidence="2">Belongs to the MYST (SAS/MOZ) family.</text>
</comment>
<feature type="compositionally biased region" description="Polar residues" evidence="15">
    <location>
        <begin position="207"/>
        <end position="218"/>
    </location>
</feature>
<evidence type="ECO:0000256" key="4">
    <source>
        <dbReference type="ARBA" id="ARBA00022679"/>
    </source>
</evidence>
<name>G2XPD0_BOTF4</name>
<comment type="subcellular location">
    <subcellularLocation>
        <location evidence="1">Nucleus</location>
    </subcellularLocation>
</comment>
<dbReference type="GO" id="GO:0008270">
    <property type="term" value="F:zinc ion binding"/>
    <property type="evidence" value="ECO:0007669"/>
    <property type="project" value="UniProtKB-KW"/>
</dbReference>
<dbReference type="SUPFAM" id="SSF55729">
    <property type="entry name" value="Acyl-CoA N-acyltransferases (Nat)"/>
    <property type="match status" value="1"/>
</dbReference>
<dbReference type="Gene3D" id="3.40.630.30">
    <property type="match status" value="1"/>
</dbReference>
<dbReference type="GO" id="GO:0035267">
    <property type="term" value="C:NuA4 histone acetyltransferase complex"/>
    <property type="evidence" value="ECO:0007669"/>
    <property type="project" value="TreeGrafter"/>
</dbReference>
<keyword evidence="9" id="KW-0805">Transcription regulation</keyword>
<evidence type="ECO:0000256" key="2">
    <source>
        <dbReference type="ARBA" id="ARBA00010107"/>
    </source>
</evidence>
<dbReference type="InterPro" id="IPR050603">
    <property type="entry name" value="MYST_HAT"/>
</dbReference>
<evidence type="ECO:0000256" key="8">
    <source>
        <dbReference type="ARBA" id="ARBA00022990"/>
    </source>
</evidence>
<dbReference type="PANTHER" id="PTHR10615:SF219">
    <property type="entry name" value="HISTONE ACETYLTRANSFERASE KAT5"/>
    <property type="match status" value="1"/>
</dbReference>
<evidence type="ECO:0000256" key="9">
    <source>
        <dbReference type="ARBA" id="ARBA00023015"/>
    </source>
</evidence>
<feature type="domain" description="MYST-type HAT" evidence="16">
    <location>
        <begin position="1"/>
        <end position="203"/>
    </location>
</feature>
<dbReference type="Pfam" id="PF01853">
    <property type="entry name" value="MOZ_SAS"/>
    <property type="match status" value="1"/>
</dbReference>
<evidence type="ECO:0000256" key="3">
    <source>
        <dbReference type="ARBA" id="ARBA00013184"/>
    </source>
</evidence>
<gene>
    <name evidence="17" type="ORF">BofuT4_P073480.1</name>
</gene>
<proteinExistence type="inferred from homology"/>
<dbReference type="InterPro" id="IPR036388">
    <property type="entry name" value="WH-like_DNA-bd_sf"/>
</dbReference>
<dbReference type="InterPro" id="IPR016181">
    <property type="entry name" value="Acyl_CoA_acyltransferase"/>
</dbReference>
<evidence type="ECO:0000256" key="15">
    <source>
        <dbReference type="SAM" id="MobiDB-lite"/>
    </source>
</evidence>
<keyword evidence="4" id="KW-0808">Transferase</keyword>
<dbReference type="Gene3D" id="1.10.10.10">
    <property type="entry name" value="Winged helix-like DNA-binding domain superfamily/Winged helix DNA-binding domain"/>
    <property type="match status" value="1"/>
</dbReference>
<dbReference type="GO" id="GO:0006355">
    <property type="term" value="P:regulation of DNA-templated transcription"/>
    <property type="evidence" value="ECO:0007669"/>
    <property type="project" value="InterPro"/>
</dbReference>
<evidence type="ECO:0000256" key="11">
    <source>
        <dbReference type="ARBA" id="ARBA00023242"/>
    </source>
</evidence>
<dbReference type="InterPro" id="IPR002717">
    <property type="entry name" value="HAT_MYST-type"/>
</dbReference>
<evidence type="ECO:0000313" key="18">
    <source>
        <dbReference type="Proteomes" id="UP000008177"/>
    </source>
</evidence>
<dbReference type="GO" id="GO:0046972">
    <property type="term" value="F:histone H4K16 acetyltransferase activity"/>
    <property type="evidence" value="ECO:0007669"/>
    <property type="project" value="TreeGrafter"/>
</dbReference>
<dbReference type="InParanoid" id="G2XPD0"/>
<keyword evidence="8" id="KW-0007">Acetylation</keyword>
<dbReference type="PANTHER" id="PTHR10615">
    <property type="entry name" value="HISTONE ACETYLTRANSFERASE"/>
    <property type="match status" value="1"/>
</dbReference>
<dbReference type="GO" id="GO:0005634">
    <property type="term" value="C:nucleus"/>
    <property type="evidence" value="ECO:0007669"/>
    <property type="project" value="UniProtKB-SubCell"/>
</dbReference>
<feature type="region of interest" description="Disordered" evidence="15">
    <location>
        <begin position="187"/>
        <end position="218"/>
    </location>
</feature>
<dbReference type="EMBL" id="FQ790248">
    <property type="protein sequence ID" value="CCD42736.1"/>
    <property type="molecule type" value="Genomic_DNA"/>
</dbReference>
<reference evidence="18" key="1">
    <citation type="journal article" date="2011" name="PLoS Genet.">
        <title>Genomic analysis of the necrotrophic fungal pathogens Sclerotinia sclerotiorum and Botrytis cinerea.</title>
        <authorList>
            <person name="Amselem J."/>
            <person name="Cuomo C.A."/>
            <person name="van Kan J.A."/>
            <person name="Viaud M."/>
            <person name="Benito E.P."/>
            <person name="Couloux A."/>
            <person name="Coutinho P.M."/>
            <person name="de Vries R.P."/>
            <person name="Dyer P.S."/>
            <person name="Fillinger S."/>
            <person name="Fournier E."/>
            <person name="Gout L."/>
            <person name="Hahn M."/>
            <person name="Kohn L."/>
            <person name="Lapalu N."/>
            <person name="Plummer K.M."/>
            <person name="Pradier J.M."/>
            <person name="Quevillon E."/>
            <person name="Sharon A."/>
            <person name="Simon A."/>
            <person name="ten Have A."/>
            <person name="Tudzynski B."/>
            <person name="Tudzynski P."/>
            <person name="Wincker P."/>
            <person name="Andrew M."/>
            <person name="Anthouard V."/>
            <person name="Beever R.E."/>
            <person name="Beffa R."/>
            <person name="Benoit I."/>
            <person name="Bouzid O."/>
            <person name="Brault B."/>
            <person name="Chen Z."/>
            <person name="Choquer M."/>
            <person name="Collemare J."/>
            <person name="Cotton P."/>
            <person name="Danchin E.G."/>
            <person name="Da Silva C."/>
            <person name="Gautier A."/>
            <person name="Giraud C."/>
            <person name="Giraud T."/>
            <person name="Gonzalez C."/>
            <person name="Grossetete S."/>
            <person name="Guldener U."/>
            <person name="Henrissat B."/>
            <person name="Howlett B.J."/>
            <person name="Kodira C."/>
            <person name="Kretschmer M."/>
            <person name="Lappartient A."/>
            <person name="Leroch M."/>
            <person name="Levis C."/>
            <person name="Mauceli E."/>
            <person name="Neuveglise C."/>
            <person name="Oeser B."/>
            <person name="Pearson M."/>
            <person name="Poulain J."/>
            <person name="Poussereau N."/>
            <person name="Quesneville H."/>
            <person name="Rascle C."/>
            <person name="Schumacher J."/>
            <person name="Segurens B."/>
            <person name="Sexton A."/>
            <person name="Silva E."/>
            <person name="Sirven C."/>
            <person name="Soanes D.M."/>
            <person name="Talbot N.J."/>
            <person name="Templeton M."/>
            <person name="Yandava C."/>
            <person name="Yarden O."/>
            <person name="Zeng Q."/>
            <person name="Rollins J.A."/>
            <person name="Lebrun M.H."/>
            <person name="Dickman M."/>
        </authorList>
    </citation>
    <scope>NUCLEOTIDE SEQUENCE [LARGE SCALE GENOMIC DNA]</scope>
    <source>
        <strain evidence="18">T4</strain>
    </source>
</reference>
<dbReference type="Proteomes" id="UP000008177">
    <property type="component" value="Unplaced contigs"/>
</dbReference>
<dbReference type="EC" id="2.3.1.48" evidence="3"/>
<evidence type="ECO:0000256" key="13">
    <source>
        <dbReference type="ARBA" id="ARBA00045805"/>
    </source>
</evidence>
<keyword evidence="7" id="KW-0862">Zinc</keyword>
<keyword evidence="5" id="KW-0479">Metal-binding</keyword>
<dbReference type="HOGENOM" id="CLU_1142448_0_0_1"/>
<evidence type="ECO:0000256" key="14">
    <source>
        <dbReference type="PIRSR" id="PIRSR602717-51"/>
    </source>
</evidence>
<evidence type="ECO:0000256" key="12">
    <source>
        <dbReference type="ARBA" id="ARBA00023315"/>
    </source>
</evidence>
<comment type="function">
    <text evidence="13">Catalytic component of the NuA4 histone acetyltransferase (HAT) complex which is involved in epigenetic transcriptional activation of selected genes principally by acetylation of nucleosomal histones H4, H3, H2B, H2A and H2A variant H2A.Z. Acetylates histone H4 to form H4K5ac, H4K8ac, H4K12ac and H4K16ac, histone H3 to form H3K14ac, and histone H2A to form H2AK4ac and H2AK7ac. The NuA4 complex is involved in the DNA damage response and is required for chromosome segregation. The NuA4 complex plays a direct role in repair of DNA double-strand breaks (DSBs) through homologous recombination. Recruitment to promoters depends on H3K4me. Also acetylates non-histone proteins. In addition to protein acetyltransferase, can use different acyl-CoA substrates, such as 2-hydroxyisobutanoyl-CoA (2-hydroxyisobutyryl-CoA) or (2E)-butenoyl-CoA (crotonyl-CoA), and is able to mediate protein 2-hydroxyisobutyrylation and crotonylation, respectively.</text>
</comment>
<protein>
    <recommendedName>
        <fullName evidence="3">histone acetyltransferase</fullName>
        <ecNumber evidence="3">2.3.1.48</ecNumber>
    </recommendedName>
</protein>
<organism evidence="17 18">
    <name type="scientific">Botryotinia fuckeliana (strain T4)</name>
    <name type="common">Noble rot fungus</name>
    <name type="synonym">Botrytis cinerea</name>
    <dbReference type="NCBI Taxonomy" id="999810"/>
    <lineage>
        <taxon>Eukaryota</taxon>
        <taxon>Fungi</taxon>
        <taxon>Dikarya</taxon>
        <taxon>Ascomycota</taxon>
        <taxon>Pezizomycotina</taxon>
        <taxon>Leotiomycetes</taxon>
        <taxon>Helotiales</taxon>
        <taxon>Sclerotiniaceae</taxon>
        <taxon>Botrytis</taxon>
    </lineage>
</organism>